<keyword evidence="2" id="KW-0611">Plant defense</keyword>
<dbReference type="GO" id="GO:0004601">
    <property type="term" value="F:peroxidase activity"/>
    <property type="evidence" value="ECO:0007669"/>
    <property type="project" value="InterPro"/>
</dbReference>
<dbReference type="Proteomes" id="UP000541444">
    <property type="component" value="Unassembled WGS sequence"/>
</dbReference>
<protein>
    <submittedName>
        <fullName evidence="6">Uncharacterized protein</fullName>
    </submittedName>
</protein>
<dbReference type="AlphaFoldDB" id="A0A7J7P9B0"/>
<dbReference type="GO" id="GO:0046872">
    <property type="term" value="F:metal ion binding"/>
    <property type="evidence" value="ECO:0007669"/>
    <property type="project" value="UniProtKB-KW"/>
</dbReference>
<evidence type="ECO:0000313" key="6">
    <source>
        <dbReference type="EMBL" id="KAF6175923.1"/>
    </source>
</evidence>
<evidence type="ECO:0000256" key="2">
    <source>
        <dbReference type="ARBA" id="ARBA00022821"/>
    </source>
</evidence>
<keyword evidence="5" id="KW-0408">Iron</keyword>
<dbReference type="GO" id="GO:0006631">
    <property type="term" value="P:fatty acid metabolic process"/>
    <property type="evidence" value="ECO:0007669"/>
    <property type="project" value="UniProtKB-ARBA"/>
</dbReference>
<dbReference type="GO" id="GO:0016702">
    <property type="term" value="F:oxidoreductase activity, acting on single donors with incorporation of molecular oxygen, incorporation of two atoms of oxygen"/>
    <property type="evidence" value="ECO:0007669"/>
    <property type="project" value="TreeGrafter"/>
</dbReference>
<dbReference type="Gene3D" id="1.10.640.10">
    <property type="entry name" value="Haem peroxidase domain superfamily, animal type"/>
    <property type="match status" value="2"/>
</dbReference>
<evidence type="ECO:0000256" key="3">
    <source>
        <dbReference type="ARBA" id="ARBA00022964"/>
    </source>
</evidence>
<name>A0A7J7P9B0_9MAGN</name>
<evidence type="ECO:0000313" key="7">
    <source>
        <dbReference type="Proteomes" id="UP000541444"/>
    </source>
</evidence>
<dbReference type="PANTHER" id="PTHR11903">
    <property type="entry name" value="PROSTAGLANDIN G/H SYNTHASE"/>
    <property type="match status" value="1"/>
</dbReference>
<keyword evidence="3" id="KW-0223">Dioxygenase</keyword>
<dbReference type="Pfam" id="PF03098">
    <property type="entry name" value="An_peroxidase"/>
    <property type="match status" value="1"/>
</dbReference>
<comment type="caution">
    <text evidence="6">The sequence shown here is derived from an EMBL/GenBank/DDBJ whole genome shotgun (WGS) entry which is preliminary data.</text>
</comment>
<dbReference type="GO" id="GO:0020037">
    <property type="term" value="F:heme binding"/>
    <property type="evidence" value="ECO:0007669"/>
    <property type="project" value="InterPro"/>
</dbReference>
<organism evidence="6 7">
    <name type="scientific">Kingdonia uniflora</name>
    <dbReference type="NCBI Taxonomy" id="39325"/>
    <lineage>
        <taxon>Eukaryota</taxon>
        <taxon>Viridiplantae</taxon>
        <taxon>Streptophyta</taxon>
        <taxon>Embryophyta</taxon>
        <taxon>Tracheophyta</taxon>
        <taxon>Spermatophyta</taxon>
        <taxon>Magnoliopsida</taxon>
        <taxon>Ranunculales</taxon>
        <taxon>Circaeasteraceae</taxon>
        <taxon>Kingdonia</taxon>
    </lineage>
</organism>
<dbReference type="SUPFAM" id="SSF48113">
    <property type="entry name" value="Heme-dependent peroxidases"/>
    <property type="match status" value="1"/>
</dbReference>
<dbReference type="InterPro" id="IPR019791">
    <property type="entry name" value="Haem_peroxidase_animal"/>
</dbReference>
<keyword evidence="4" id="KW-0560">Oxidoreductase</keyword>
<dbReference type="GO" id="GO:0006952">
    <property type="term" value="P:defense response"/>
    <property type="evidence" value="ECO:0007669"/>
    <property type="project" value="UniProtKB-KW"/>
</dbReference>
<dbReference type="OrthoDB" id="1710331at2759"/>
<evidence type="ECO:0000256" key="1">
    <source>
        <dbReference type="ARBA" id="ARBA00022723"/>
    </source>
</evidence>
<keyword evidence="1" id="KW-0479">Metal-binding</keyword>
<dbReference type="EMBL" id="JACGCM010000140">
    <property type="protein sequence ID" value="KAF6175923.1"/>
    <property type="molecule type" value="Genomic_DNA"/>
</dbReference>
<dbReference type="PANTHER" id="PTHR11903:SF11">
    <property type="entry name" value="ALPHA-DIOXYGENASE 1"/>
    <property type="match status" value="1"/>
</dbReference>
<accession>A0A7J7P9B0</accession>
<sequence>MEYQLLRSDPMVVVAKLLARTNYNDSGKQFSMITASWIQFMIHDWINNLEDTCQKEHPNLEDEELYCYARLVTSAVIAKIHTIDWTIELLTMTTLLAGMRSNWYVFLDKNIKNVFRRVGGDILGLVGLKTS</sequence>
<dbReference type="InterPro" id="IPR037120">
    <property type="entry name" value="Haem_peroxidase_sf_animal"/>
</dbReference>
<dbReference type="PROSITE" id="PS50292">
    <property type="entry name" value="PEROXIDASE_3"/>
    <property type="match status" value="1"/>
</dbReference>
<dbReference type="GO" id="GO:0006979">
    <property type="term" value="P:response to oxidative stress"/>
    <property type="evidence" value="ECO:0007669"/>
    <property type="project" value="InterPro"/>
</dbReference>
<evidence type="ECO:0000256" key="4">
    <source>
        <dbReference type="ARBA" id="ARBA00023002"/>
    </source>
</evidence>
<gene>
    <name evidence="6" type="ORF">GIB67_003411</name>
</gene>
<dbReference type="InterPro" id="IPR050783">
    <property type="entry name" value="Oxylipin_biosynth_metab"/>
</dbReference>
<reference evidence="6 7" key="1">
    <citation type="journal article" date="2020" name="IScience">
        <title>Genome Sequencing of the Endangered Kingdonia uniflora (Circaeasteraceae, Ranunculales) Reveals Potential Mechanisms of Evolutionary Specialization.</title>
        <authorList>
            <person name="Sun Y."/>
            <person name="Deng T."/>
            <person name="Zhang A."/>
            <person name="Moore M.J."/>
            <person name="Landis J.B."/>
            <person name="Lin N."/>
            <person name="Zhang H."/>
            <person name="Zhang X."/>
            <person name="Huang J."/>
            <person name="Zhang X."/>
            <person name="Sun H."/>
            <person name="Wang H."/>
        </authorList>
    </citation>
    <scope>NUCLEOTIDE SEQUENCE [LARGE SCALE GENOMIC DNA]</scope>
    <source>
        <strain evidence="6">TB1705</strain>
        <tissue evidence="6">Leaf</tissue>
    </source>
</reference>
<keyword evidence="7" id="KW-1185">Reference proteome</keyword>
<dbReference type="InterPro" id="IPR010255">
    <property type="entry name" value="Haem_peroxidase_sf"/>
</dbReference>
<evidence type="ECO:0000256" key="5">
    <source>
        <dbReference type="ARBA" id="ARBA00023004"/>
    </source>
</evidence>
<proteinExistence type="predicted"/>